<dbReference type="OrthoDB" id="8297885at2759"/>
<proteinExistence type="predicted"/>
<feature type="compositionally biased region" description="Low complexity" evidence="1">
    <location>
        <begin position="395"/>
        <end position="404"/>
    </location>
</feature>
<name>A0A1D2N1J9_ORCCI</name>
<feature type="compositionally biased region" description="Low complexity" evidence="1">
    <location>
        <begin position="372"/>
        <end position="386"/>
    </location>
</feature>
<accession>A0A1D2N1J9</accession>
<evidence type="ECO:0000313" key="3">
    <source>
        <dbReference type="EMBL" id="ODM99110.1"/>
    </source>
</evidence>
<comment type="caution">
    <text evidence="3">The sequence shown here is derived from an EMBL/GenBank/DDBJ whole genome shotgun (WGS) entry which is preliminary data.</text>
</comment>
<gene>
    <name evidence="3" type="ORF">Ocin01_07549</name>
</gene>
<protein>
    <submittedName>
        <fullName evidence="3">Uncharacterized protein</fullName>
    </submittedName>
</protein>
<keyword evidence="2" id="KW-0732">Signal</keyword>
<dbReference type="OMA" id="NCHYADS"/>
<dbReference type="Proteomes" id="UP000094527">
    <property type="component" value="Unassembled WGS sequence"/>
</dbReference>
<evidence type="ECO:0000256" key="1">
    <source>
        <dbReference type="SAM" id="MobiDB-lite"/>
    </source>
</evidence>
<feature type="signal peptide" evidence="2">
    <location>
        <begin position="1"/>
        <end position="25"/>
    </location>
</feature>
<dbReference type="EMBL" id="LJIJ01000298">
    <property type="protein sequence ID" value="ODM99110.1"/>
    <property type="molecule type" value="Genomic_DNA"/>
</dbReference>
<keyword evidence="4" id="KW-1185">Reference proteome</keyword>
<reference evidence="3 4" key="1">
    <citation type="journal article" date="2016" name="Genome Biol. Evol.">
        <title>Gene Family Evolution Reflects Adaptation to Soil Environmental Stressors in the Genome of the Collembolan Orchesella cincta.</title>
        <authorList>
            <person name="Faddeeva-Vakhrusheva A."/>
            <person name="Derks M.F."/>
            <person name="Anvar S.Y."/>
            <person name="Agamennone V."/>
            <person name="Suring W."/>
            <person name="Smit S."/>
            <person name="van Straalen N.M."/>
            <person name="Roelofs D."/>
        </authorList>
    </citation>
    <scope>NUCLEOTIDE SEQUENCE [LARGE SCALE GENOMIC DNA]</scope>
    <source>
        <tissue evidence="3">Mixed pool</tissue>
    </source>
</reference>
<sequence length="431" mass="46931">MVKLTLLGSGFLLILLASGLELGNAESIVLDLHSHASKEWLDISCVYNDDYKDFWVFGYPVTLTPEEGEGGAGKKGFWTPGTAESCEIKYYGGPAFENPKSLTLQIYIKGTSSIIEVKGRKSPLEAQWDEQPVVPPITSATGEGWRVVPIDMASQTDAKALTFYLRNTGGTHKDRLLLDSIIVDLGEDVPAPTTTPPTSTEDPIQDELVTLNTDRDYFNIWETNCHYADSYTNLSPFGKDCAINPTSAIPADFGDVGFWTPCSGGSCRIRYVSNSTVVPNVPSTMQLKTYAQGNPSIEISLQDMRYVDSELDCENCQPIHSLLMDKNEWSETDVSLLKTPAMHYIVNIDLVAGPDDKIVVNQVSMNLVVMTTTEPTSTTPTTPRGTGETDGETGTGSTPVSSTESAASSSFVKETLFAHIVMLSLYFILGK</sequence>
<organism evidence="3 4">
    <name type="scientific">Orchesella cincta</name>
    <name type="common">Springtail</name>
    <name type="synonym">Podura cincta</name>
    <dbReference type="NCBI Taxonomy" id="48709"/>
    <lineage>
        <taxon>Eukaryota</taxon>
        <taxon>Metazoa</taxon>
        <taxon>Ecdysozoa</taxon>
        <taxon>Arthropoda</taxon>
        <taxon>Hexapoda</taxon>
        <taxon>Collembola</taxon>
        <taxon>Entomobryomorpha</taxon>
        <taxon>Entomobryoidea</taxon>
        <taxon>Orchesellidae</taxon>
        <taxon>Orchesellinae</taxon>
        <taxon>Orchesella</taxon>
    </lineage>
</organism>
<dbReference type="AlphaFoldDB" id="A0A1D2N1J9"/>
<feature type="chain" id="PRO_5008904866" evidence="2">
    <location>
        <begin position="26"/>
        <end position="431"/>
    </location>
</feature>
<evidence type="ECO:0000256" key="2">
    <source>
        <dbReference type="SAM" id="SignalP"/>
    </source>
</evidence>
<feature type="region of interest" description="Disordered" evidence="1">
    <location>
        <begin position="372"/>
        <end position="404"/>
    </location>
</feature>
<dbReference type="STRING" id="48709.A0A1D2N1J9"/>
<evidence type="ECO:0000313" key="4">
    <source>
        <dbReference type="Proteomes" id="UP000094527"/>
    </source>
</evidence>